<organism evidence="2 3">
    <name type="scientific">Punica granatum</name>
    <name type="common">Pomegranate</name>
    <dbReference type="NCBI Taxonomy" id="22663"/>
    <lineage>
        <taxon>Eukaryota</taxon>
        <taxon>Viridiplantae</taxon>
        <taxon>Streptophyta</taxon>
        <taxon>Embryophyta</taxon>
        <taxon>Tracheophyta</taxon>
        <taxon>Spermatophyta</taxon>
        <taxon>Magnoliopsida</taxon>
        <taxon>eudicotyledons</taxon>
        <taxon>Gunneridae</taxon>
        <taxon>Pentapetalae</taxon>
        <taxon>rosids</taxon>
        <taxon>malvids</taxon>
        <taxon>Myrtales</taxon>
        <taxon>Lythraceae</taxon>
        <taxon>Punica</taxon>
    </lineage>
</organism>
<dbReference type="EMBL" id="PGOL01000531">
    <property type="protein sequence ID" value="PKI68956.1"/>
    <property type="molecule type" value="Genomic_DNA"/>
</dbReference>
<feature type="region of interest" description="Disordered" evidence="1">
    <location>
        <begin position="72"/>
        <end position="91"/>
    </location>
</feature>
<sequence>MGKVPKQSSGPSEVLLIICGCILYPNTQPKRGKLSALYSSPPAPTVNTNSDTDHNTTDKTEEHPTQARVTIHKRTDRGKHVAREHGLRRRS</sequence>
<protein>
    <submittedName>
        <fullName evidence="2">Uncharacterized protein</fullName>
    </submittedName>
</protein>
<name>A0A2I0KMB8_PUNGR</name>
<gene>
    <name evidence="2" type="ORF">CRG98_010636</name>
</gene>
<feature type="compositionally biased region" description="Basic and acidic residues" evidence="1">
    <location>
        <begin position="51"/>
        <end position="65"/>
    </location>
</feature>
<comment type="caution">
    <text evidence="2">The sequence shown here is derived from an EMBL/GenBank/DDBJ whole genome shotgun (WGS) entry which is preliminary data.</text>
</comment>
<reference evidence="2 3" key="1">
    <citation type="submission" date="2017-11" db="EMBL/GenBank/DDBJ databases">
        <title>De-novo sequencing of pomegranate (Punica granatum L.) genome.</title>
        <authorList>
            <person name="Akparov Z."/>
            <person name="Amiraslanov A."/>
            <person name="Hajiyeva S."/>
            <person name="Abbasov M."/>
            <person name="Kaur K."/>
            <person name="Hamwieh A."/>
            <person name="Solovyev V."/>
            <person name="Salamov A."/>
            <person name="Braich B."/>
            <person name="Kosarev P."/>
            <person name="Mahmoud A."/>
            <person name="Hajiyev E."/>
            <person name="Babayeva S."/>
            <person name="Izzatullayeva V."/>
            <person name="Mammadov A."/>
            <person name="Mammadov A."/>
            <person name="Sharifova S."/>
            <person name="Ojaghi J."/>
            <person name="Eynullazada K."/>
            <person name="Bayramov B."/>
            <person name="Abdulazimova A."/>
            <person name="Shahmuradov I."/>
        </authorList>
    </citation>
    <scope>NUCLEOTIDE SEQUENCE [LARGE SCALE GENOMIC DNA]</scope>
    <source>
        <strain evidence="3">cv. AG2017</strain>
        <tissue evidence="2">Leaf</tissue>
    </source>
</reference>
<dbReference type="AlphaFoldDB" id="A0A2I0KMB8"/>
<accession>A0A2I0KMB8</accession>
<keyword evidence="3" id="KW-1185">Reference proteome</keyword>
<evidence type="ECO:0000313" key="2">
    <source>
        <dbReference type="EMBL" id="PKI68956.1"/>
    </source>
</evidence>
<evidence type="ECO:0000313" key="3">
    <source>
        <dbReference type="Proteomes" id="UP000233551"/>
    </source>
</evidence>
<dbReference type="Proteomes" id="UP000233551">
    <property type="component" value="Unassembled WGS sequence"/>
</dbReference>
<evidence type="ECO:0000256" key="1">
    <source>
        <dbReference type="SAM" id="MobiDB-lite"/>
    </source>
</evidence>
<proteinExistence type="predicted"/>
<feature type="region of interest" description="Disordered" evidence="1">
    <location>
        <begin position="31"/>
        <end position="66"/>
    </location>
</feature>